<evidence type="ECO:0000313" key="1">
    <source>
        <dbReference type="EMBL" id="AWV34131.1"/>
    </source>
</evidence>
<dbReference type="Proteomes" id="UP000249163">
    <property type="component" value="Chromosome"/>
</dbReference>
<reference evidence="1 2" key="1">
    <citation type="submission" date="2017-06" db="EMBL/GenBank/DDBJ databases">
        <title>Complete genome sequence of Paenibacillus odorifer CBA7130.</title>
        <authorList>
            <person name="Nam Y.-D."/>
            <person name="Kang J."/>
            <person name="Chung W.-H."/>
        </authorList>
    </citation>
    <scope>NUCLEOTIDE SEQUENCE [LARGE SCALE GENOMIC DNA]</scope>
    <source>
        <strain evidence="1 2">CBA7130</strain>
    </source>
</reference>
<accession>A0AAD0KKM1</accession>
<proteinExistence type="predicted"/>
<protein>
    <submittedName>
        <fullName evidence="1">Uncharacterized protein</fullName>
    </submittedName>
</protein>
<dbReference type="EMBL" id="CP021965">
    <property type="protein sequence ID" value="AWV34131.1"/>
    <property type="molecule type" value="Genomic_DNA"/>
</dbReference>
<name>A0AAD0KKM1_9BACL</name>
<sequence>MRWEDLKPGQSVRICDNHDSGFGGRCGSIVAIGTFIGISDRIGALIEIYEPLLIISPRRSRLRITATRMG</sequence>
<gene>
    <name evidence="1" type="ORF">CD191_16770</name>
</gene>
<evidence type="ECO:0000313" key="2">
    <source>
        <dbReference type="Proteomes" id="UP000249163"/>
    </source>
</evidence>
<organism evidence="1 2">
    <name type="scientific">Paenibacillus odorifer</name>
    <dbReference type="NCBI Taxonomy" id="189426"/>
    <lineage>
        <taxon>Bacteria</taxon>
        <taxon>Bacillati</taxon>
        <taxon>Bacillota</taxon>
        <taxon>Bacilli</taxon>
        <taxon>Bacillales</taxon>
        <taxon>Paenibacillaceae</taxon>
        <taxon>Paenibacillus</taxon>
    </lineage>
</organism>
<dbReference type="AlphaFoldDB" id="A0AAD0KKM1"/>